<comment type="caution">
    <text evidence="1">The sequence shown here is derived from an EMBL/GenBank/DDBJ whole genome shotgun (WGS) entry which is preliminary data.</text>
</comment>
<proteinExistence type="predicted"/>
<name>A0A8H5BBS2_9AGAR</name>
<accession>A0A8H5BBS2</accession>
<dbReference type="Proteomes" id="UP000541558">
    <property type="component" value="Unassembled WGS sequence"/>
</dbReference>
<sequence length="183" mass="18950">MNPGNVNMNNMMYNTNFVNVPGGFNAGAQQGGIGHHADPNSPRLFTENLANVLTEVFVLRDLATEALKGIQGAYHASHLPSNTAHVIAELKLALESLMSILRSSGVGALPLLPTPPVSGATPTATAGSANAGPTQPVVPTEAQLLAEANTMVKVLYDTLGKKQESASVVANLLAVEQTSRGAK</sequence>
<dbReference type="OrthoDB" id="3203574at2759"/>
<reference evidence="1 2" key="1">
    <citation type="journal article" date="2020" name="ISME J.">
        <title>Uncovering the hidden diversity of litter-decomposition mechanisms in mushroom-forming fungi.</title>
        <authorList>
            <person name="Floudas D."/>
            <person name="Bentzer J."/>
            <person name="Ahren D."/>
            <person name="Johansson T."/>
            <person name="Persson P."/>
            <person name="Tunlid A."/>
        </authorList>
    </citation>
    <scope>NUCLEOTIDE SEQUENCE [LARGE SCALE GENOMIC DNA]</scope>
    <source>
        <strain evidence="1 2">CBS 175.51</strain>
    </source>
</reference>
<dbReference type="EMBL" id="JAACJK010000170">
    <property type="protein sequence ID" value="KAF5320331.1"/>
    <property type="molecule type" value="Genomic_DNA"/>
</dbReference>
<gene>
    <name evidence="1" type="ORF">D9611_011312</name>
</gene>
<evidence type="ECO:0000313" key="2">
    <source>
        <dbReference type="Proteomes" id="UP000541558"/>
    </source>
</evidence>
<protein>
    <submittedName>
        <fullName evidence="1">Uncharacterized protein</fullName>
    </submittedName>
</protein>
<organism evidence="1 2">
    <name type="scientific">Ephemerocybe angulata</name>
    <dbReference type="NCBI Taxonomy" id="980116"/>
    <lineage>
        <taxon>Eukaryota</taxon>
        <taxon>Fungi</taxon>
        <taxon>Dikarya</taxon>
        <taxon>Basidiomycota</taxon>
        <taxon>Agaricomycotina</taxon>
        <taxon>Agaricomycetes</taxon>
        <taxon>Agaricomycetidae</taxon>
        <taxon>Agaricales</taxon>
        <taxon>Agaricineae</taxon>
        <taxon>Psathyrellaceae</taxon>
        <taxon>Ephemerocybe</taxon>
    </lineage>
</organism>
<keyword evidence="2" id="KW-1185">Reference proteome</keyword>
<dbReference type="AlphaFoldDB" id="A0A8H5BBS2"/>
<evidence type="ECO:0000313" key="1">
    <source>
        <dbReference type="EMBL" id="KAF5320331.1"/>
    </source>
</evidence>